<dbReference type="CDD" id="cd13124">
    <property type="entry name" value="MATE_SpoVB_like"/>
    <property type="match status" value="1"/>
</dbReference>
<dbReference type="Pfam" id="PF01943">
    <property type="entry name" value="Polysacc_synt"/>
    <property type="match status" value="1"/>
</dbReference>
<dbReference type="InterPro" id="IPR024923">
    <property type="entry name" value="PG_synth_SpoVB"/>
</dbReference>
<feature type="transmembrane region" description="Helical" evidence="6">
    <location>
        <begin position="492"/>
        <end position="512"/>
    </location>
</feature>
<evidence type="ECO:0000256" key="6">
    <source>
        <dbReference type="SAM" id="Phobius"/>
    </source>
</evidence>
<feature type="transmembrane region" description="Helical" evidence="6">
    <location>
        <begin position="372"/>
        <end position="392"/>
    </location>
</feature>
<comment type="subcellular location">
    <subcellularLocation>
        <location evidence="1">Cell membrane</location>
        <topology evidence="1">Multi-pass membrane protein</topology>
    </subcellularLocation>
</comment>
<keyword evidence="2" id="KW-1003">Cell membrane</keyword>
<gene>
    <name evidence="7" type="ORF">CYL18_12970</name>
</gene>
<keyword evidence="5 6" id="KW-0472">Membrane</keyword>
<evidence type="ECO:0000313" key="7">
    <source>
        <dbReference type="EMBL" id="PQD94865.1"/>
    </source>
</evidence>
<feature type="transmembrane region" description="Helical" evidence="6">
    <location>
        <begin position="243"/>
        <end position="263"/>
    </location>
</feature>
<dbReference type="InterPro" id="IPR002797">
    <property type="entry name" value="Polysacc_synth"/>
</dbReference>
<feature type="transmembrane region" description="Helical" evidence="6">
    <location>
        <begin position="296"/>
        <end position="316"/>
    </location>
</feature>
<protein>
    <submittedName>
        <fullName evidence="7">Cell division protein</fullName>
    </submittedName>
</protein>
<dbReference type="Proteomes" id="UP000239663">
    <property type="component" value="Unassembled WGS sequence"/>
</dbReference>
<dbReference type="EMBL" id="PKOZ01000007">
    <property type="protein sequence ID" value="PQD94865.1"/>
    <property type="molecule type" value="Genomic_DNA"/>
</dbReference>
<feature type="transmembrane region" description="Helical" evidence="6">
    <location>
        <begin position="170"/>
        <end position="189"/>
    </location>
</feature>
<dbReference type="OrthoDB" id="9775950at2"/>
<dbReference type="AlphaFoldDB" id="A0A2S7MYN8"/>
<dbReference type="InterPro" id="IPR050833">
    <property type="entry name" value="Poly_Biosynth_Transport"/>
</dbReference>
<dbReference type="PANTHER" id="PTHR30250">
    <property type="entry name" value="PST FAMILY PREDICTED COLANIC ACID TRANSPORTER"/>
    <property type="match status" value="1"/>
</dbReference>
<name>A0A2S7MYN8_9BACI</name>
<evidence type="ECO:0000256" key="3">
    <source>
        <dbReference type="ARBA" id="ARBA00022692"/>
    </source>
</evidence>
<keyword evidence="3 6" id="KW-0812">Transmembrane</keyword>
<feature type="transmembrane region" description="Helical" evidence="6">
    <location>
        <begin position="128"/>
        <end position="149"/>
    </location>
</feature>
<keyword evidence="8" id="KW-1185">Reference proteome</keyword>
<organism evidence="7 8">
    <name type="scientific">Pradoshia eiseniae</name>
    <dbReference type="NCBI Taxonomy" id="2064768"/>
    <lineage>
        <taxon>Bacteria</taxon>
        <taxon>Bacillati</taxon>
        <taxon>Bacillota</taxon>
        <taxon>Bacilli</taxon>
        <taxon>Bacillales</taxon>
        <taxon>Bacillaceae</taxon>
        <taxon>Pradoshia</taxon>
    </lineage>
</organism>
<evidence type="ECO:0000256" key="2">
    <source>
        <dbReference type="ARBA" id="ARBA00022475"/>
    </source>
</evidence>
<feature type="transmembrane region" description="Helical" evidence="6">
    <location>
        <begin position="462"/>
        <end position="486"/>
    </location>
</feature>
<feature type="transmembrane region" description="Helical" evidence="6">
    <location>
        <begin position="195"/>
        <end position="214"/>
    </location>
</feature>
<feature type="transmembrane region" description="Helical" evidence="6">
    <location>
        <begin position="337"/>
        <end position="360"/>
    </location>
</feature>
<evidence type="ECO:0000256" key="4">
    <source>
        <dbReference type="ARBA" id="ARBA00022989"/>
    </source>
</evidence>
<evidence type="ECO:0000256" key="1">
    <source>
        <dbReference type="ARBA" id="ARBA00004651"/>
    </source>
</evidence>
<dbReference type="GO" id="GO:0005886">
    <property type="term" value="C:plasma membrane"/>
    <property type="evidence" value="ECO:0007669"/>
    <property type="project" value="UniProtKB-SubCell"/>
</dbReference>
<proteinExistence type="predicted"/>
<dbReference type="RefSeq" id="WP_104849940.1">
    <property type="nucleotide sequence ID" value="NZ_PKOZ01000007.1"/>
</dbReference>
<keyword evidence="4 6" id="KW-1133">Transmembrane helix</keyword>
<accession>A0A2S7MYN8</accession>
<dbReference type="PIRSF" id="PIRSF038958">
    <property type="entry name" value="PG_synth_SpoVB"/>
    <property type="match status" value="1"/>
</dbReference>
<sequence length="542" mass="59424">MSSRLMQGAFILTVGSVLSKVLGVLYVIPFNMLLGAEGAGLYSYSYVPYSIFISISTAGIPLALSKSISKYNYLEEYRVSQQLFRASVKLMLITGILSFLAMYSLAPFLASISSYGGRGFAAEDITTVMRAVSFALIIIPCMSVFRGYFQGHSDMKPTAISQVIEQLVRIGFLLAGAYVVIKVLGGSIVTAVSVATFAAAVGAAGGSFVLWRYWKKDQGIRAERLRRDRGTFQIKTLPLFKEILVSSFPFVMVGISMSMYQLVDNLTFTRAMASIGQGKEAIQSAVGILIFTTQKLVLIPNTLATSLSIALIPVITSAYMKRDSSLFQRHLTQSFQGLFFIIIPAVMGMSVLASPLYTAFYGFSELGTEVLAAYAPVAILFALFSVTAAVLQGTNYQKYTVLSLLTGFLCKLTFNIPLIQLFETRGAVYATAFGYLVTCFLNLYFIRYFTGYRYHLLVKRGVGILILSCIMYVAVLALENLLGIAINPEKRFGSILTVIICAGIGAGLYGYLAYRTGLLNKVFDGKIDGVIEKFRLYRKQSR</sequence>
<dbReference type="PANTHER" id="PTHR30250:SF21">
    <property type="entry name" value="LIPID II FLIPPASE MURJ"/>
    <property type="match status" value="1"/>
</dbReference>
<dbReference type="GO" id="GO:0051301">
    <property type="term" value="P:cell division"/>
    <property type="evidence" value="ECO:0007669"/>
    <property type="project" value="UniProtKB-KW"/>
</dbReference>
<reference evidence="7 8" key="1">
    <citation type="submission" date="2017-12" db="EMBL/GenBank/DDBJ databases">
        <title>Taxonomic description and draft genome of Pradoshia cofamensis Gen. nov., sp. nov., a thermotolerant bacillale isolated from anterior gut of earthworm Eisenia fetida.</title>
        <authorList>
            <person name="Saha T."/>
            <person name="Chakraborty R."/>
        </authorList>
    </citation>
    <scope>NUCLEOTIDE SEQUENCE [LARGE SCALE GENOMIC DNA]</scope>
    <source>
        <strain evidence="7 8">EAG3</strain>
    </source>
</reference>
<feature type="transmembrane region" description="Helical" evidence="6">
    <location>
        <begin position="428"/>
        <end position="450"/>
    </location>
</feature>
<keyword evidence="7" id="KW-0132">Cell division</keyword>
<evidence type="ECO:0000256" key="5">
    <source>
        <dbReference type="ARBA" id="ARBA00023136"/>
    </source>
</evidence>
<keyword evidence="7" id="KW-0131">Cell cycle</keyword>
<evidence type="ECO:0000313" key="8">
    <source>
        <dbReference type="Proteomes" id="UP000239663"/>
    </source>
</evidence>
<comment type="caution">
    <text evidence="7">The sequence shown here is derived from an EMBL/GenBank/DDBJ whole genome shotgun (WGS) entry which is preliminary data.</text>
</comment>
<feature type="transmembrane region" description="Helical" evidence="6">
    <location>
        <begin position="399"/>
        <end position="422"/>
    </location>
</feature>
<feature type="transmembrane region" description="Helical" evidence="6">
    <location>
        <begin position="86"/>
        <end position="108"/>
    </location>
</feature>
<feature type="transmembrane region" description="Helical" evidence="6">
    <location>
        <begin position="47"/>
        <end position="65"/>
    </location>
</feature>